<name>A0ABT9V6K7_9BACL</name>
<feature type="transmembrane region" description="Helical" evidence="1">
    <location>
        <begin position="135"/>
        <end position="156"/>
    </location>
</feature>
<feature type="transmembrane region" description="Helical" evidence="1">
    <location>
        <begin position="194"/>
        <end position="213"/>
    </location>
</feature>
<reference evidence="2 3" key="1">
    <citation type="submission" date="2023-07" db="EMBL/GenBank/DDBJ databases">
        <title>Genomic Encyclopedia of Type Strains, Phase IV (KMG-IV): sequencing the most valuable type-strain genomes for metagenomic binning, comparative biology and taxonomic classification.</title>
        <authorList>
            <person name="Goeker M."/>
        </authorList>
    </citation>
    <scope>NUCLEOTIDE SEQUENCE [LARGE SCALE GENOMIC DNA]</scope>
    <source>
        <strain evidence="2 3">DSM 23948</strain>
    </source>
</reference>
<comment type="caution">
    <text evidence="2">The sequence shown here is derived from an EMBL/GenBank/DDBJ whole genome shotgun (WGS) entry which is preliminary data.</text>
</comment>
<gene>
    <name evidence="2" type="ORF">J2S07_002911</name>
</gene>
<feature type="transmembrane region" description="Helical" evidence="1">
    <location>
        <begin position="364"/>
        <end position="384"/>
    </location>
</feature>
<keyword evidence="3" id="KW-1185">Reference proteome</keyword>
<feature type="transmembrane region" description="Helical" evidence="1">
    <location>
        <begin position="65"/>
        <end position="83"/>
    </location>
</feature>
<feature type="transmembrane region" description="Helical" evidence="1">
    <location>
        <begin position="314"/>
        <end position="331"/>
    </location>
</feature>
<proteinExistence type="predicted"/>
<accession>A0ABT9V6K7</accession>
<keyword evidence="1" id="KW-0812">Transmembrane</keyword>
<dbReference type="Pfam" id="PF05975">
    <property type="entry name" value="EcsB"/>
    <property type="match status" value="1"/>
</dbReference>
<feature type="transmembrane region" description="Helical" evidence="1">
    <location>
        <begin position="168"/>
        <end position="188"/>
    </location>
</feature>
<keyword evidence="1" id="KW-0472">Membrane</keyword>
<dbReference type="EMBL" id="JAUSTU010000013">
    <property type="protein sequence ID" value="MDQ0156590.1"/>
    <property type="molecule type" value="Genomic_DNA"/>
</dbReference>
<protein>
    <submittedName>
        <fullName evidence="2">ABC-2 type transport system permease protein</fullName>
    </submittedName>
</protein>
<evidence type="ECO:0000256" key="1">
    <source>
        <dbReference type="SAM" id="Phobius"/>
    </source>
</evidence>
<dbReference type="Proteomes" id="UP001231362">
    <property type="component" value="Unassembled WGS sequence"/>
</dbReference>
<evidence type="ECO:0000313" key="3">
    <source>
        <dbReference type="Proteomes" id="UP001231362"/>
    </source>
</evidence>
<feature type="transmembrane region" description="Helical" evidence="1">
    <location>
        <begin position="21"/>
        <end position="45"/>
    </location>
</feature>
<keyword evidence="1" id="KW-1133">Transmembrane helix</keyword>
<dbReference type="InterPro" id="IPR010288">
    <property type="entry name" value="EcsB_ABC"/>
</dbReference>
<evidence type="ECO:0000313" key="2">
    <source>
        <dbReference type="EMBL" id="MDQ0156590.1"/>
    </source>
</evidence>
<dbReference type="RefSeq" id="WP_307151097.1">
    <property type="nucleotide sequence ID" value="NZ_JAUSTU010000013.1"/>
</dbReference>
<sequence>MSSFHLFWRRMLRDWHYQFKVFRSIADWTIWLYLIIPAIAIFFFMYRSWWVEAVPGWIEWVPLSMFFVLGSLFAWSGAYRMYTDEADKVFLMKNSRLFLGMKKWGFWYSVLYQALLSILAVGLLLPFMIQHYKLSWLHALSLFLYLLGTKYFLMYVNLQLKKIEFKTIRILVTIVLFVLVCIGTYHISGFWTEGNIVFIIFSLLIGMLGITLYHPLLKKNSLFELELASEREEKLKLVNAIYQVSYDIEKPKVFSRKKPWLFRNSYQLFNKRTSRNGFIELYLKVFIRNSSYILTYFQISSVTSVALIVVPPYWIKAIIFGGFLFMMWIWLEGSWERIVLSHPLTKKYHDHDSYFSAKRRMLTVLYVLSIIFIGAIVGVGLWIYRVFAILT</sequence>
<organism evidence="2 3">
    <name type="scientific">Anoxybacillus andreesenii</name>
    <dbReference type="NCBI Taxonomy" id="1325932"/>
    <lineage>
        <taxon>Bacteria</taxon>
        <taxon>Bacillati</taxon>
        <taxon>Bacillota</taxon>
        <taxon>Bacilli</taxon>
        <taxon>Bacillales</taxon>
        <taxon>Anoxybacillaceae</taxon>
        <taxon>Anoxybacillus</taxon>
    </lineage>
</organism>
<feature type="transmembrane region" description="Helical" evidence="1">
    <location>
        <begin position="291"/>
        <end position="308"/>
    </location>
</feature>
<feature type="transmembrane region" description="Helical" evidence="1">
    <location>
        <begin position="104"/>
        <end position="129"/>
    </location>
</feature>